<organism evidence="3 5">
    <name type="scientific">Perkinsus olseni</name>
    <name type="common">Perkinsus atlanticus</name>
    <dbReference type="NCBI Taxonomy" id="32597"/>
    <lineage>
        <taxon>Eukaryota</taxon>
        <taxon>Sar</taxon>
        <taxon>Alveolata</taxon>
        <taxon>Perkinsozoa</taxon>
        <taxon>Perkinsea</taxon>
        <taxon>Perkinsida</taxon>
        <taxon>Perkinsidae</taxon>
        <taxon>Perkinsus</taxon>
    </lineage>
</organism>
<comment type="caution">
    <text evidence="3">The sequence shown here is derived from an EMBL/GenBank/DDBJ whole genome shotgun (WGS) entry which is preliminary data.</text>
</comment>
<evidence type="ECO:0000256" key="1">
    <source>
        <dbReference type="SAM" id="SignalP"/>
    </source>
</evidence>
<dbReference type="Proteomes" id="UP000553632">
    <property type="component" value="Unassembled WGS sequence"/>
</dbReference>
<keyword evidence="4" id="KW-1185">Reference proteome</keyword>
<evidence type="ECO:0000313" key="5">
    <source>
        <dbReference type="Proteomes" id="UP000574390"/>
    </source>
</evidence>
<dbReference type="EMBL" id="JABANO010005372">
    <property type="protein sequence ID" value="KAF4753634.1"/>
    <property type="molecule type" value="Genomic_DNA"/>
</dbReference>
<feature type="chain" id="PRO_5036205870" evidence="1">
    <location>
        <begin position="20"/>
        <end position="185"/>
    </location>
</feature>
<name>A0A7J6UHD5_PEROL</name>
<dbReference type="Proteomes" id="UP000574390">
    <property type="component" value="Unassembled WGS sequence"/>
</dbReference>
<evidence type="ECO:0000313" key="3">
    <source>
        <dbReference type="EMBL" id="KAF4756710.1"/>
    </source>
</evidence>
<reference evidence="4 5" key="1">
    <citation type="submission" date="2020-04" db="EMBL/GenBank/DDBJ databases">
        <title>Perkinsus olseni comparative genomics.</title>
        <authorList>
            <person name="Bogema D.R."/>
        </authorList>
    </citation>
    <scope>NUCLEOTIDE SEQUENCE [LARGE SCALE GENOMIC DNA]</scope>
    <source>
        <strain evidence="3">ATCC PRA-205</strain>
        <strain evidence="2 4">ATCC PRA-207</strain>
    </source>
</reference>
<evidence type="ECO:0000313" key="2">
    <source>
        <dbReference type="EMBL" id="KAF4753634.1"/>
    </source>
</evidence>
<dbReference type="EMBL" id="JABANM010000004">
    <property type="protein sequence ID" value="KAF4756710.1"/>
    <property type="molecule type" value="Genomic_DNA"/>
</dbReference>
<dbReference type="AlphaFoldDB" id="A0A7J6UHD5"/>
<protein>
    <submittedName>
        <fullName evidence="3">Uncharacterized protein</fullName>
    </submittedName>
</protein>
<accession>A0A7J6UHD5</accession>
<feature type="signal peptide" evidence="1">
    <location>
        <begin position="1"/>
        <end position="19"/>
    </location>
</feature>
<evidence type="ECO:0000313" key="4">
    <source>
        <dbReference type="Proteomes" id="UP000553632"/>
    </source>
</evidence>
<keyword evidence="1" id="KW-0732">Signal</keyword>
<proteinExistence type="predicted"/>
<gene>
    <name evidence="3" type="ORF">FOZ62_016975</name>
    <name evidence="2" type="ORF">FOZ63_028827</name>
</gene>
<sequence>MSTKQIIIVAAAAASMLSSLPTGFAIGAVAPHTDDDDFPMLEDAGPRSCLFTNRDLRANRKALKVLIGSDFNLHTDYIACPNGPSRETFQVDFFDHAFSAFYPNGHAVWHLMHGSSAPRLEYKHKDIGDPLNVQVNPSETEREDPEEVCSIVRDALRKEYGSYRKMCDIYHGLTVKAALRMFFDL</sequence>